<proteinExistence type="predicted"/>
<dbReference type="STRING" id="634430.SAMN04488241_106217"/>
<accession>A0A1I5SX64</accession>
<gene>
    <name evidence="1" type="ORF">SAMN04488241_106217</name>
</gene>
<dbReference type="AlphaFoldDB" id="A0A1I5SX64"/>
<evidence type="ECO:0000313" key="2">
    <source>
        <dbReference type="Proteomes" id="UP000199586"/>
    </source>
</evidence>
<evidence type="ECO:0008006" key="3">
    <source>
        <dbReference type="Google" id="ProtNLM"/>
    </source>
</evidence>
<evidence type="ECO:0000313" key="1">
    <source>
        <dbReference type="EMBL" id="SFP75340.1"/>
    </source>
</evidence>
<protein>
    <recommendedName>
        <fullName evidence="3">Phage shock protein B</fullName>
    </recommendedName>
</protein>
<name>A0A1I5SX64_9SPHN</name>
<dbReference type="EMBL" id="FOXP01000006">
    <property type="protein sequence ID" value="SFP75340.1"/>
    <property type="molecule type" value="Genomic_DNA"/>
</dbReference>
<dbReference type="Proteomes" id="UP000199586">
    <property type="component" value="Unassembled WGS sequence"/>
</dbReference>
<dbReference type="OrthoDB" id="7579171at2"/>
<keyword evidence="2" id="KW-1185">Reference proteome</keyword>
<sequence length="82" mass="9156">MPWSVAVMVMAIVLITALAKVSRAKYEAVGRHQSGEVQSADAMRAAEEVRLLKERVAVLERVVTDNHGSLGLDREIERLRDR</sequence>
<reference evidence="1 2" key="1">
    <citation type="submission" date="2016-10" db="EMBL/GenBank/DDBJ databases">
        <authorList>
            <person name="de Groot N.N."/>
        </authorList>
    </citation>
    <scope>NUCLEOTIDE SEQUENCE [LARGE SCALE GENOMIC DNA]</scope>
    <source>
        <strain evidence="1 2">CGMCC 1.9113</strain>
    </source>
</reference>
<organism evidence="1 2">
    <name type="scientific">Sphingomonas rubra</name>
    <dbReference type="NCBI Taxonomy" id="634430"/>
    <lineage>
        <taxon>Bacteria</taxon>
        <taxon>Pseudomonadati</taxon>
        <taxon>Pseudomonadota</taxon>
        <taxon>Alphaproteobacteria</taxon>
        <taxon>Sphingomonadales</taxon>
        <taxon>Sphingomonadaceae</taxon>
        <taxon>Sphingomonas</taxon>
    </lineage>
</organism>